<dbReference type="AlphaFoldDB" id="A0A8H3U411"/>
<evidence type="ECO:0000313" key="3">
    <source>
        <dbReference type="Proteomes" id="UP000433883"/>
    </source>
</evidence>
<feature type="region of interest" description="Disordered" evidence="1">
    <location>
        <begin position="152"/>
        <end position="172"/>
    </location>
</feature>
<accession>A0A8H3U411</accession>
<reference evidence="2 3" key="1">
    <citation type="submission" date="2019-11" db="EMBL/GenBank/DDBJ databases">
        <title>Venturia inaequalis Genome Resource.</title>
        <authorList>
            <person name="Lichtner F.J."/>
        </authorList>
    </citation>
    <scope>NUCLEOTIDE SEQUENCE [LARGE SCALE GENOMIC DNA]</scope>
    <source>
        <strain evidence="2">Bline_iso_100314</strain>
    </source>
</reference>
<name>A0A8H3U411_VENIN</name>
<proteinExistence type="predicted"/>
<evidence type="ECO:0000313" key="2">
    <source>
        <dbReference type="EMBL" id="KAE9962999.1"/>
    </source>
</evidence>
<comment type="caution">
    <text evidence="2">The sequence shown here is derived from an EMBL/GenBank/DDBJ whole genome shotgun (WGS) entry which is preliminary data.</text>
</comment>
<dbReference type="Proteomes" id="UP000433883">
    <property type="component" value="Unassembled WGS sequence"/>
</dbReference>
<protein>
    <submittedName>
        <fullName evidence="2">Uncharacterized protein</fullName>
    </submittedName>
</protein>
<gene>
    <name evidence="2" type="ORF">BLS_009806</name>
</gene>
<dbReference type="EMBL" id="WNWQ01000924">
    <property type="protein sequence ID" value="KAE9962999.1"/>
    <property type="molecule type" value="Genomic_DNA"/>
</dbReference>
<evidence type="ECO:0000256" key="1">
    <source>
        <dbReference type="SAM" id="MobiDB-lite"/>
    </source>
</evidence>
<organism evidence="2 3">
    <name type="scientific">Venturia inaequalis</name>
    <name type="common">Apple scab fungus</name>
    <dbReference type="NCBI Taxonomy" id="5025"/>
    <lineage>
        <taxon>Eukaryota</taxon>
        <taxon>Fungi</taxon>
        <taxon>Dikarya</taxon>
        <taxon>Ascomycota</taxon>
        <taxon>Pezizomycotina</taxon>
        <taxon>Dothideomycetes</taxon>
        <taxon>Pleosporomycetidae</taxon>
        <taxon>Venturiales</taxon>
        <taxon>Venturiaceae</taxon>
        <taxon>Venturia</taxon>
    </lineage>
</organism>
<sequence>MNNLESSFGQLNMGLQNQGTQNNGPAVDGLDELTNQMNGFSIRQPQKFGDVVYDIQILHKLSRYICQNHRTNRWSNIPATTVEEQELRVREFQEKRAYEELEEGFEEVYGENFSMILSIIRQKSIFNLPETPHIAVRKALLLPLSKQIHPSSAMVTSNKKRHRECDDSDDMEGDRKIARLETPFAMMDQDQNRNRDTATEYSTPTWDSLADRMQHFSLVSYPPPSTVEDAPGAEKGQSIGVHVQDLEDFYQKTKTNRIQNFNNFISRAKPEPRVELDMRDIQAEVSDDDEPRKNDCDLLADLNTLHQLDRADDGIQKLLDPETVAVLQQGFHSIYRMTLTEAVKIADEELCNLIQEANKKADGKMRRCWWKYVENLDLFQSLEMPWRYSS</sequence>